<protein>
    <submittedName>
        <fullName evidence="5">Deoxyribodipyrimidine photo-lyase</fullName>
    </submittedName>
</protein>
<gene>
    <name evidence="5" type="ORF">SAMN05421828_101255</name>
</gene>
<dbReference type="AlphaFoldDB" id="A0A8G2CHS0"/>
<dbReference type="Gene3D" id="1.25.40.80">
    <property type="match status" value="1"/>
</dbReference>
<name>A0A8G2CHS0_ACIRU</name>
<dbReference type="SUPFAM" id="SSF48173">
    <property type="entry name" value="Cryptochrome/photolyase FAD-binding domain"/>
    <property type="match status" value="1"/>
</dbReference>
<dbReference type="Pfam" id="PF03441">
    <property type="entry name" value="FAD_binding_7"/>
    <property type="match status" value="1"/>
</dbReference>
<keyword evidence="6" id="KW-1185">Reference proteome</keyword>
<dbReference type="GO" id="GO:0071949">
    <property type="term" value="F:FAD binding"/>
    <property type="evidence" value="ECO:0007669"/>
    <property type="project" value="TreeGrafter"/>
</dbReference>
<feature type="domain" description="Cryptochrome/DNA photolyase FAD-binding" evidence="4">
    <location>
        <begin position="74"/>
        <end position="221"/>
    </location>
</feature>
<accession>A0A8G2CHS0</accession>
<evidence type="ECO:0000256" key="3">
    <source>
        <dbReference type="PIRSR" id="PIRSR602081-1"/>
    </source>
</evidence>
<dbReference type="OrthoDB" id="9772484at2"/>
<dbReference type="Proteomes" id="UP000186308">
    <property type="component" value="Unassembled WGS sequence"/>
</dbReference>
<evidence type="ECO:0000313" key="5">
    <source>
        <dbReference type="EMBL" id="SIQ09636.1"/>
    </source>
</evidence>
<dbReference type="Gene3D" id="1.10.579.10">
    <property type="entry name" value="DNA Cyclobutane Dipyrimidine Photolyase, subunit A, domain 3"/>
    <property type="match status" value="1"/>
</dbReference>
<organism evidence="5 6">
    <name type="scientific">Acidiphilium rubrum</name>
    <dbReference type="NCBI Taxonomy" id="526"/>
    <lineage>
        <taxon>Bacteria</taxon>
        <taxon>Pseudomonadati</taxon>
        <taxon>Pseudomonadota</taxon>
        <taxon>Alphaproteobacteria</taxon>
        <taxon>Acetobacterales</taxon>
        <taxon>Acidocellaceae</taxon>
        <taxon>Acidiphilium</taxon>
    </lineage>
</organism>
<evidence type="ECO:0000256" key="2">
    <source>
        <dbReference type="ARBA" id="ARBA00022827"/>
    </source>
</evidence>
<dbReference type="PANTHER" id="PTHR11455:SF9">
    <property type="entry name" value="CRYPTOCHROME CIRCADIAN CLOCK 5 ISOFORM X1"/>
    <property type="match status" value="1"/>
</dbReference>
<reference evidence="5 6" key="1">
    <citation type="submission" date="2017-01" db="EMBL/GenBank/DDBJ databases">
        <authorList>
            <person name="Varghese N."/>
            <person name="Submissions S."/>
        </authorList>
    </citation>
    <scope>NUCLEOTIDE SEQUENCE [LARGE SCALE GENOMIC DNA]</scope>
    <source>
        <strain evidence="5 6">ATCC 35905</strain>
    </source>
</reference>
<dbReference type="InterPro" id="IPR036134">
    <property type="entry name" value="Crypto/Photolyase_FAD-like_sf"/>
</dbReference>
<feature type="binding site" evidence="3">
    <location>
        <begin position="178"/>
        <end position="180"/>
    </location>
    <ligand>
        <name>FAD</name>
        <dbReference type="ChEBI" id="CHEBI:57692"/>
    </ligand>
</feature>
<keyword evidence="2 3" id="KW-0274">FAD</keyword>
<evidence type="ECO:0000259" key="4">
    <source>
        <dbReference type="Pfam" id="PF03441"/>
    </source>
</evidence>
<dbReference type="RefSeq" id="WP_029312704.1">
    <property type="nucleotide sequence ID" value="NZ_FTNE01000001.1"/>
</dbReference>
<evidence type="ECO:0000256" key="1">
    <source>
        <dbReference type="ARBA" id="ARBA00022630"/>
    </source>
</evidence>
<evidence type="ECO:0000313" key="6">
    <source>
        <dbReference type="Proteomes" id="UP000186308"/>
    </source>
</evidence>
<keyword evidence="1 3" id="KW-0285">Flavoprotein</keyword>
<proteinExistence type="predicted"/>
<feature type="binding site" evidence="3">
    <location>
        <position position="74"/>
    </location>
    <ligand>
        <name>FAD</name>
        <dbReference type="ChEBI" id="CHEBI:57692"/>
    </ligand>
</feature>
<keyword evidence="5" id="KW-0456">Lyase</keyword>
<dbReference type="InterPro" id="IPR002081">
    <property type="entry name" value="Cryptochrome/DNA_photolyase_1"/>
</dbReference>
<dbReference type="EMBL" id="FTNE01000001">
    <property type="protein sequence ID" value="SIQ09636.1"/>
    <property type="molecule type" value="Genomic_DNA"/>
</dbReference>
<feature type="binding site" evidence="3">
    <location>
        <position position="26"/>
    </location>
    <ligand>
        <name>FAD</name>
        <dbReference type="ChEBI" id="CHEBI:57692"/>
    </ligand>
</feature>
<dbReference type="PANTHER" id="PTHR11455">
    <property type="entry name" value="CRYPTOCHROME"/>
    <property type="match status" value="1"/>
</dbReference>
<dbReference type="GO" id="GO:0003904">
    <property type="term" value="F:deoxyribodipyrimidine photo-lyase activity"/>
    <property type="evidence" value="ECO:0007669"/>
    <property type="project" value="TreeGrafter"/>
</dbReference>
<dbReference type="GO" id="GO:0003677">
    <property type="term" value="F:DNA binding"/>
    <property type="evidence" value="ECO:0007669"/>
    <property type="project" value="TreeGrafter"/>
</dbReference>
<sequence>MELFTPTRNAGLARLAEFLPHAGRAYAEGRNTDPGPGRHSAVSHLSPYLRHRLITEAEVTQAVFAAHGEAAMKFIEEVCWRSYWKGWLEHRPAVWANYRAGVRRGENRLATSGGLRREFHDACAGQTGIDCFDAWAQELVAHGYLHNHARMWFASIWIFTLRLPWELGADFFLRHLHDGDVASNTLSWRWVAGLHTPGKHYLARAENIARYTNARFDPRGQLDETAESLTEEIPPPRPVPPVFDKPINGDVALLLHDDDCDPGSLDLAGCTVRAVAGLAMPAPRATRGVAPPVAAFAHGAVEDALCRAERRFGVAAVRLDDSAAITAWSSEHDLPVITPYAPVGPVADALAVLPTPPRAVPRAWDRHFWPHATKGFFQLRQHIPAYLASAPMGPPAP</sequence>
<comment type="caution">
    <text evidence="5">The sequence shown here is derived from an EMBL/GenBank/DDBJ whole genome shotgun (WGS) entry which is preliminary data.</text>
</comment>
<dbReference type="InterPro" id="IPR005101">
    <property type="entry name" value="Cryptochr/Photolyase_FAD-bd"/>
</dbReference>
<comment type="cofactor">
    <cofactor evidence="3">
        <name>FAD</name>
        <dbReference type="ChEBI" id="CHEBI:57692"/>
    </cofactor>
    <text evidence="3">Binds 1 FAD per subunit.</text>
</comment>